<dbReference type="PANTHER" id="PTHR43900:SF3">
    <property type="entry name" value="GLUTATHIONE S-TRANSFERASE RHO"/>
    <property type="match status" value="1"/>
</dbReference>
<dbReference type="FunFam" id="3.40.30.10:FF:000016">
    <property type="entry name" value="Glutathione S-transferase F2"/>
    <property type="match status" value="1"/>
</dbReference>
<dbReference type="SFLD" id="SFLDG00358">
    <property type="entry name" value="Main_(cytGST)"/>
    <property type="match status" value="1"/>
</dbReference>
<evidence type="ECO:0000256" key="4">
    <source>
        <dbReference type="RuleBase" id="RU003494"/>
    </source>
</evidence>
<dbReference type="EC" id="2.5.1.18" evidence="1"/>
<proteinExistence type="inferred from homology"/>
<dbReference type="Gene3D" id="1.20.1050.10">
    <property type="match status" value="1"/>
</dbReference>
<evidence type="ECO:0000256" key="3">
    <source>
        <dbReference type="ARBA" id="ARBA00047960"/>
    </source>
</evidence>
<comment type="similarity">
    <text evidence="4">Belongs to the GST superfamily.</text>
</comment>
<evidence type="ECO:0000256" key="1">
    <source>
        <dbReference type="ARBA" id="ARBA00012452"/>
    </source>
</evidence>
<dbReference type="InterPro" id="IPR036249">
    <property type="entry name" value="Thioredoxin-like_sf"/>
</dbReference>
<dbReference type="GO" id="GO:0043295">
    <property type="term" value="F:glutathione binding"/>
    <property type="evidence" value="ECO:0007669"/>
    <property type="project" value="TreeGrafter"/>
</dbReference>
<dbReference type="Pfam" id="PF02798">
    <property type="entry name" value="GST_N"/>
    <property type="match status" value="1"/>
</dbReference>
<dbReference type="InterPro" id="IPR036282">
    <property type="entry name" value="Glutathione-S-Trfase_C_sf"/>
</dbReference>
<evidence type="ECO:0000313" key="8">
    <source>
        <dbReference type="Proteomes" id="UP001215280"/>
    </source>
</evidence>
<accession>A0AAD7NVC2</accession>
<dbReference type="InterPro" id="IPR040079">
    <property type="entry name" value="Glutathione_S-Trfase"/>
</dbReference>
<dbReference type="SUPFAM" id="SSF47616">
    <property type="entry name" value="GST C-terminal domain-like"/>
    <property type="match status" value="1"/>
</dbReference>
<dbReference type="GO" id="GO:0004364">
    <property type="term" value="F:glutathione transferase activity"/>
    <property type="evidence" value="ECO:0007669"/>
    <property type="project" value="UniProtKB-EC"/>
</dbReference>
<dbReference type="AlphaFoldDB" id="A0AAD7NVC2"/>
<dbReference type="Pfam" id="PF00043">
    <property type="entry name" value="GST_C"/>
    <property type="match status" value="1"/>
</dbReference>
<gene>
    <name evidence="7" type="ORF">DFH07DRAFT_911899</name>
</gene>
<dbReference type="Proteomes" id="UP001215280">
    <property type="component" value="Unassembled WGS sequence"/>
</dbReference>
<dbReference type="GO" id="GO:0005737">
    <property type="term" value="C:cytoplasm"/>
    <property type="evidence" value="ECO:0007669"/>
    <property type="project" value="TreeGrafter"/>
</dbReference>
<dbReference type="GO" id="GO:0006749">
    <property type="term" value="P:glutathione metabolic process"/>
    <property type="evidence" value="ECO:0007669"/>
    <property type="project" value="TreeGrafter"/>
</dbReference>
<dbReference type="SUPFAM" id="SSF52833">
    <property type="entry name" value="Thioredoxin-like"/>
    <property type="match status" value="1"/>
</dbReference>
<dbReference type="SFLD" id="SFLDS00019">
    <property type="entry name" value="Glutathione_Transferase_(cytos"/>
    <property type="match status" value="1"/>
</dbReference>
<dbReference type="InterPro" id="IPR004045">
    <property type="entry name" value="Glutathione_S-Trfase_N"/>
</dbReference>
<feature type="domain" description="GST N-terminal" evidence="5">
    <location>
        <begin position="1"/>
        <end position="83"/>
    </location>
</feature>
<evidence type="ECO:0000256" key="2">
    <source>
        <dbReference type="ARBA" id="ARBA00022679"/>
    </source>
</evidence>
<organism evidence="7 8">
    <name type="scientific">Mycena maculata</name>
    <dbReference type="NCBI Taxonomy" id="230809"/>
    <lineage>
        <taxon>Eukaryota</taxon>
        <taxon>Fungi</taxon>
        <taxon>Dikarya</taxon>
        <taxon>Basidiomycota</taxon>
        <taxon>Agaricomycotina</taxon>
        <taxon>Agaricomycetes</taxon>
        <taxon>Agaricomycetidae</taxon>
        <taxon>Agaricales</taxon>
        <taxon>Marasmiineae</taxon>
        <taxon>Mycenaceae</taxon>
        <taxon>Mycena</taxon>
    </lineage>
</organism>
<dbReference type="EMBL" id="JARJLG010000012">
    <property type="protein sequence ID" value="KAJ7776552.1"/>
    <property type="molecule type" value="Genomic_DNA"/>
</dbReference>
<dbReference type="PROSITE" id="PS50404">
    <property type="entry name" value="GST_NTER"/>
    <property type="match status" value="1"/>
</dbReference>
<dbReference type="PANTHER" id="PTHR43900">
    <property type="entry name" value="GLUTATHIONE S-TRANSFERASE RHO"/>
    <property type="match status" value="1"/>
</dbReference>
<protein>
    <recommendedName>
        <fullName evidence="1">glutathione transferase</fullName>
        <ecNumber evidence="1">2.5.1.18</ecNumber>
    </recommendedName>
</protein>
<sequence>MVLKLYADPHARGASAIVAMVLAEKQIPFELIQIDLEQGEHKKPDFVQKHPFGQVPVIDDNGFILYESRAISRYLAEKYPEQGTRLIPVDPKKKALFEQAASIEFANFHPRAVRIIDEKFRKPSHGQPVDQDAVVEAVAELSATLNVYEDILGRHKFVAGDELTLADLFHVAVAPMFAASPEIAMGPNTARWWNDVISRPTWIKLAAEGIKSTETY</sequence>
<dbReference type="PROSITE" id="PS50405">
    <property type="entry name" value="GST_CTER"/>
    <property type="match status" value="1"/>
</dbReference>
<keyword evidence="8" id="KW-1185">Reference proteome</keyword>
<reference evidence="7" key="1">
    <citation type="submission" date="2023-03" db="EMBL/GenBank/DDBJ databases">
        <title>Massive genome expansion in bonnet fungi (Mycena s.s.) driven by repeated elements and novel gene families across ecological guilds.</title>
        <authorList>
            <consortium name="Lawrence Berkeley National Laboratory"/>
            <person name="Harder C.B."/>
            <person name="Miyauchi S."/>
            <person name="Viragh M."/>
            <person name="Kuo A."/>
            <person name="Thoen E."/>
            <person name="Andreopoulos B."/>
            <person name="Lu D."/>
            <person name="Skrede I."/>
            <person name="Drula E."/>
            <person name="Henrissat B."/>
            <person name="Morin E."/>
            <person name="Kohler A."/>
            <person name="Barry K."/>
            <person name="LaButti K."/>
            <person name="Morin E."/>
            <person name="Salamov A."/>
            <person name="Lipzen A."/>
            <person name="Mereny Z."/>
            <person name="Hegedus B."/>
            <person name="Baldrian P."/>
            <person name="Stursova M."/>
            <person name="Weitz H."/>
            <person name="Taylor A."/>
            <person name="Grigoriev I.V."/>
            <person name="Nagy L.G."/>
            <person name="Martin F."/>
            <person name="Kauserud H."/>
        </authorList>
    </citation>
    <scope>NUCLEOTIDE SEQUENCE</scope>
    <source>
        <strain evidence="7">CBHHK188m</strain>
    </source>
</reference>
<evidence type="ECO:0000259" key="5">
    <source>
        <dbReference type="PROSITE" id="PS50404"/>
    </source>
</evidence>
<comment type="catalytic activity">
    <reaction evidence="3">
        <text>RX + glutathione = an S-substituted glutathione + a halide anion + H(+)</text>
        <dbReference type="Rhea" id="RHEA:16437"/>
        <dbReference type="ChEBI" id="CHEBI:15378"/>
        <dbReference type="ChEBI" id="CHEBI:16042"/>
        <dbReference type="ChEBI" id="CHEBI:17792"/>
        <dbReference type="ChEBI" id="CHEBI:57925"/>
        <dbReference type="ChEBI" id="CHEBI:90779"/>
        <dbReference type="EC" id="2.5.1.18"/>
    </reaction>
</comment>
<evidence type="ECO:0000313" key="7">
    <source>
        <dbReference type="EMBL" id="KAJ7776552.1"/>
    </source>
</evidence>
<comment type="caution">
    <text evidence="7">The sequence shown here is derived from an EMBL/GenBank/DDBJ whole genome shotgun (WGS) entry which is preliminary data.</text>
</comment>
<dbReference type="InterPro" id="IPR004046">
    <property type="entry name" value="GST_C"/>
</dbReference>
<keyword evidence="2" id="KW-0808">Transferase</keyword>
<evidence type="ECO:0000259" key="6">
    <source>
        <dbReference type="PROSITE" id="PS50405"/>
    </source>
</evidence>
<dbReference type="Gene3D" id="3.40.30.10">
    <property type="entry name" value="Glutaredoxin"/>
    <property type="match status" value="1"/>
</dbReference>
<name>A0AAD7NVC2_9AGAR</name>
<dbReference type="InterPro" id="IPR010987">
    <property type="entry name" value="Glutathione-S-Trfase_C-like"/>
</dbReference>
<feature type="domain" description="GST C-terminal" evidence="6">
    <location>
        <begin position="90"/>
        <end position="216"/>
    </location>
</feature>